<keyword evidence="8" id="KW-0406">Ion transport</keyword>
<dbReference type="NCBIfam" id="TIGR00813">
    <property type="entry name" value="sss"/>
    <property type="match status" value="1"/>
</dbReference>
<evidence type="ECO:0000256" key="6">
    <source>
        <dbReference type="ARBA" id="ARBA00022989"/>
    </source>
</evidence>
<evidence type="ECO:0000313" key="13">
    <source>
        <dbReference type="EMBL" id="JAV79159.1"/>
    </source>
</evidence>
<dbReference type="PANTHER" id="PTHR42985:SF21">
    <property type="entry name" value="SODIUM-DEPENDENT MULTIVITAMIN TRANSPORTER-LIKE PROTEIN"/>
    <property type="match status" value="1"/>
</dbReference>
<feature type="transmembrane region" description="Helical" evidence="12">
    <location>
        <begin position="417"/>
        <end position="442"/>
    </location>
</feature>
<feature type="transmembrane region" description="Helical" evidence="12">
    <location>
        <begin position="91"/>
        <end position="115"/>
    </location>
</feature>
<evidence type="ECO:0000256" key="11">
    <source>
        <dbReference type="RuleBase" id="RU362091"/>
    </source>
</evidence>
<feature type="transmembrane region" description="Helical" evidence="12">
    <location>
        <begin position="391"/>
        <end position="411"/>
    </location>
</feature>
<keyword evidence="6 12" id="KW-1133">Transmembrane helix</keyword>
<dbReference type="PROSITE" id="PS50283">
    <property type="entry name" value="NA_SOLUT_SYMP_3"/>
    <property type="match status" value="1"/>
</dbReference>
<comment type="similarity">
    <text evidence="2 11">Belongs to the sodium:solute symporter (SSF) (TC 2.A.21) family.</text>
</comment>
<keyword evidence="3" id="KW-0813">Transport</keyword>
<dbReference type="CDD" id="cd11492">
    <property type="entry name" value="SLC5sbd_NIS-SMVT"/>
    <property type="match status" value="1"/>
</dbReference>
<keyword evidence="9 12" id="KW-0472">Membrane</keyword>
<keyword evidence="5 12" id="KW-0812">Transmembrane</keyword>
<protein>
    <recommendedName>
        <fullName evidence="14">Sodium-coupled monocarboxylate transporter 1</fullName>
    </recommendedName>
</protein>
<feature type="transmembrane region" description="Helical" evidence="12">
    <location>
        <begin position="516"/>
        <end position="537"/>
    </location>
</feature>
<dbReference type="Gene3D" id="1.20.1730.10">
    <property type="entry name" value="Sodium/glucose cotransporter"/>
    <property type="match status" value="1"/>
</dbReference>
<evidence type="ECO:0000256" key="5">
    <source>
        <dbReference type="ARBA" id="ARBA00022692"/>
    </source>
</evidence>
<keyword evidence="10" id="KW-0739">Sodium transport</keyword>
<dbReference type="PANTHER" id="PTHR42985">
    <property type="entry name" value="SODIUM-COUPLED MONOCARBOXYLATE TRANSPORTER"/>
    <property type="match status" value="1"/>
</dbReference>
<dbReference type="AlphaFoldDB" id="A0A1Y1M019"/>
<dbReference type="EMBL" id="GEZM01043397">
    <property type="protein sequence ID" value="JAV79159.1"/>
    <property type="molecule type" value="Transcribed_RNA"/>
</dbReference>
<dbReference type="GO" id="GO:0006814">
    <property type="term" value="P:sodium ion transport"/>
    <property type="evidence" value="ECO:0007669"/>
    <property type="project" value="UniProtKB-KW"/>
</dbReference>
<evidence type="ECO:0000256" key="8">
    <source>
        <dbReference type="ARBA" id="ARBA00023065"/>
    </source>
</evidence>
<feature type="transmembrane region" description="Helical" evidence="12">
    <location>
        <begin position="20"/>
        <end position="40"/>
    </location>
</feature>
<proteinExistence type="inferred from homology"/>
<feature type="transmembrane region" description="Helical" evidence="12">
    <location>
        <begin position="198"/>
        <end position="216"/>
    </location>
</feature>
<feature type="transmembrane region" description="Helical" evidence="12">
    <location>
        <begin position="136"/>
        <end position="162"/>
    </location>
</feature>
<feature type="transmembrane region" description="Helical" evidence="12">
    <location>
        <begin position="168"/>
        <end position="186"/>
    </location>
</feature>
<reference evidence="13" key="1">
    <citation type="journal article" date="2016" name="Sci. Rep.">
        <title>Molecular characterization of firefly nuptial gifts: a multi-omics approach sheds light on postcopulatory sexual selection.</title>
        <authorList>
            <person name="Al-Wathiqui N."/>
            <person name="Fallon T.R."/>
            <person name="South A."/>
            <person name="Weng J.K."/>
            <person name="Lewis S.M."/>
        </authorList>
    </citation>
    <scope>NUCLEOTIDE SEQUENCE</scope>
</reference>
<dbReference type="GO" id="GO:0015293">
    <property type="term" value="F:symporter activity"/>
    <property type="evidence" value="ECO:0007669"/>
    <property type="project" value="TreeGrafter"/>
</dbReference>
<dbReference type="GO" id="GO:0005886">
    <property type="term" value="C:plasma membrane"/>
    <property type="evidence" value="ECO:0007669"/>
    <property type="project" value="UniProtKB-SubCell"/>
</dbReference>
<feature type="transmembrane region" description="Helical" evidence="12">
    <location>
        <begin position="61"/>
        <end position="79"/>
    </location>
</feature>
<evidence type="ECO:0000256" key="2">
    <source>
        <dbReference type="ARBA" id="ARBA00006434"/>
    </source>
</evidence>
<evidence type="ECO:0000256" key="7">
    <source>
        <dbReference type="ARBA" id="ARBA00023053"/>
    </source>
</evidence>
<feature type="transmembrane region" description="Helical" evidence="12">
    <location>
        <begin position="286"/>
        <end position="312"/>
    </location>
</feature>
<evidence type="ECO:0000256" key="4">
    <source>
        <dbReference type="ARBA" id="ARBA00022475"/>
    </source>
</evidence>
<keyword evidence="4" id="KW-1003">Cell membrane</keyword>
<evidence type="ECO:0000256" key="3">
    <source>
        <dbReference type="ARBA" id="ARBA00022448"/>
    </source>
</evidence>
<organism evidence="13">
    <name type="scientific">Photinus pyralis</name>
    <name type="common">Common eastern firefly</name>
    <name type="synonym">Lampyris pyralis</name>
    <dbReference type="NCBI Taxonomy" id="7054"/>
    <lineage>
        <taxon>Eukaryota</taxon>
        <taxon>Metazoa</taxon>
        <taxon>Ecdysozoa</taxon>
        <taxon>Arthropoda</taxon>
        <taxon>Hexapoda</taxon>
        <taxon>Insecta</taxon>
        <taxon>Pterygota</taxon>
        <taxon>Neoptera</taxon>
        <taxon>Endopterygota</taxon>
        <taxon>Coleoptera</taxon>
        <taxon>Polyphaga</taxon>
        <taxon>Elateriformia</taxon>
        <taxon>Elateroidea</taxon>
        <taxon>Lampyridae</taxon>
        <taxon>Lampyrinae</taxon>
        <taxon>Photinus</taxon>
    </lineage>
</organism>
<evidence type="ECO:0000256" key="10">
    <source>
        <dbReference type="ARBA" id="ARBA00023201"/>
    </source>
</evidence>
<evidence type="ECO:0000256" key="12">
    <source>
        <dbReference type="SAM" id="Phobius"/>
    </source>
</evidence>
<evidence type="ECO:0000256" key="1">
    <source>
        <dbReference type="ARBA" id="ARBA00004651"/>
    </source>
</evidence>
<comment type="subcellular location">
    <subcellularLocation>
        <location evidence="1">Cell membrane</location>
        <topology evidence="1">Multi-pass membrane protein</topology>
    </subcellularLocation>
</comment>
<accession>A0A1Y1M019</accession>
<sequence>MNSSLIEIRTSIPPITFSWLDYVVFAALLGMSGSIGIFFGCFGSKQNSSGEYLLGGKRLHIVPVAMSIIASNISGLAVLGAPADIYRYGAYFIWSIIPILTSSLACVYVFMPVLLQLELITTYQYLQLRFGKSVKILASFMYIFQLVTYNPVVIFLPCLAFSQATGYNIYLIAPATTVFCVFYTAIGGLKTVVWTDTLQSISILLGSVVVLAMGLYQSGGVGNVFKIARDGGRLDVFNFDLDPTVRDTFWTFAVGSSAMWMVDVAVNQGTLQRLSAVPTFAKVKLVMVLFGIISVIFKVLTTITGIAVYARYADCDPLQSGKALHMDQLVPYYVMDVGGSILGLPGLFIAGVFAAALSTLSTNLLNLATTIYTDFLSGFVPKSTPEKKISYLLKLIVVVVGIVDCCLVFLVAKFGGILQFAISLLGITYGSLLGIFTLGMVFPIANEKGALSGGLAGLIFSGFMVFGNLFYKYHGLLPDHRKPISTQGCNVTTPLLSDNYKSYEGEIPSAFFRVSFWYFSICGCIVTVVVGLLVSFVTRKSDSNVRPELISPVFQFLLPTKQLKKDRSCKDDIPLKRVPCEIVE</sequence>
<dbReference type="InterPro" id="IPR038377">
    <property type="entry name" value="Na/Glc_symporter_sf"/>
</dbReference>
<dbReference type="InterPro" id="IPR051163">
    <property type="entry name" value="Sodium:Solute_Symporter_SSF"/>
</dbReference>
<dbReference type="Pfam" id="PF00474">
    <property type="entry name" value="SSF"/>
    <property type="match status" value="1"/>
</dbReference>
<dbReference type="InterPro" id="IPR001734">
    <property type="entry name" value="Na/solute_symporter"/>
</dbReference>
<feature type="transmembrane region" description="Helical" evidence="12">
    <location>
        <begin position="449"/>
        <end position="471"/>
    </location>
</feature>
<evidence type="ECO:0000256" key="9">
    <source>
        <dbReference type="ARBA" id="ARBA00023136"/>
    </source>
</evidence>
<name>A0A1Y1M019_PHOPY</name>
<evidence type="ECO:0008006" key="14">
    <source>
        <dbReference type="Google" id="ProtNLM"/>
    </source>
</evidence>
<keyword evidence="7" id="KW-0915">Sodium</keyword>